<dbReference type="GO" id="GO:0005730">
    <property type="term" value="C:nucleolus"/>
    <property type="evidence" value="ECO:0007669"/>
    <property type="project" value="UniProtKB-SubCell"/>
</dbReference>
<dbReference type="InterPro" id="IPR039771">
    <property type="entry name" value="Csl4"/>
</dbReference>
<organism evidence="5 6">
    <name type="scientific">Piedraia hortae CBS 480.64</name>
    <dbReference type="NCBI Taxonomy" id="1314780"/>
    <lineage>
        <taxon>Eukaryota</taxon>
        <taxon>Fungi</taxon>
        <taxon>Dikarya</taxon>
        <taxon>Ascomycota</taxon>
        <taxon>Pezizomycotina</taxon>
        <taxon>Dothideomycetes</taxon>
        <taxon>Dothideomycetidae</taxon>
        <taxon>Capnodiales</taxon>
        <taxon>Piedraiaceae</taxon>
        <taxon>Piedraia</taxon>
    </lineage>
</organism>
<proteinExistence type="predicted"/>
<gene>
    <name evidence="5" type="ORF">K470DRAFT_254907</name>
</gene>
<dbReference type="GO" id="GO:0006396">
    <property type="term" value="P:RNA processing"/>
    <property type="evidence" value="ECO:0007669"/>
    <property type="project" value="InterPro"/>
</dbReference>
<evidence type="ECO:0000313" key="6">
    <source>
        <dbReference type="Proteomes" id="UP000799421"/>
    </source>
</evidence>
<protein>
    <recommendedName>
        <fullName evidence="4">Exosome complex component CSL4 C-terminal domain-containing protein</fullName>
    </recommendedName>
</protein>
<name>A0A6A7C8Q5_9PEZI</name>
<sequence length="158" mass="17015">MASSRGATSTIGKNKNISSSNALLGFARALLPTPGSYILGIVTRTRSRQAQIMITALGYSGETTVSSPFSALIRQQDIRATEKDKVVVANCFHVGDVVRAKVISLGDERNYYCSTEGDECGVVVGHGDEGETLVPISWCEMRNEATGEKFPRKVAKPF</sequence>
<evidence type="ECO:0000256" key="1">
    <source>
        <dbReference type="ARBA" id="ARBA00004604"/>
    </source>
</evidence>
<dbReference type="GO" id="GO:0003723">
    <property type="term" value="F:RNA binding"/>
    <property type="evidence" value="ECO:0007669"/>
    <property type="project" value="InterPro"/>
</dbReference>
<dbReference type="Pfam" id="PF10447">
    <property type="entry name" value="EXOSC1"/>
    <property type="match status" value="1"/>
</dbReference>
<evidence type="ECO:0000259" key="4">
    <source>
        <dbReference type="Pfam" id="PF10447"/>
    </source>
</evidence>
<dbReference type="GO" id="GO:0005737">
    <property type="term" value="C:cytoplasm"/>
    <property type="evidence" value="ECO:0007669"/>
    <property type="project" value="TreeGrafter"/>
</dbReference>
<keyword evidence="2" id="KW-0963">Cytoplasm</keyword>
<reference evidence="5" key="1">
    <citation type="journal article" date="2020" name="Stud. Mycol.">
        <title>101 Dothideomycetes genomes: a test case for predicting lifestyles and emergence of pathogens.</title>
        <authorList>
            <person name="Haridas S."/>
            <person name="Albert R."/>
            <person name="Binder M."/>
            <person name="Bloem J."/>
            <person name="Labutti K."/>
            <person name="Salamov A."/>
            <person name="Andreopoulos B."/>
            <person name="Baker S."/>
            <person name="Barry K."/>
            <person name="Bills G."/>
            <person name="Bluhm B."/>
            <person name="Cannon C."/>
            <person name="Castanera R."/>
            <person name="Culley D."/>
            <person name="Daum C."/>
            <person name="Ezra D."/>
            <person name="Gonzalez J."/>
            <person name="Henrissat B."/>
            <person name="Kuo A."/>
            <person name="Liang C."/>
            <person name="Lipzen A."/>
            <person name="Lutzoni F."/>
            <person name="Magnuson J."/>
            <person name="Mondo S."/>
            <person name="Nolan M."/>
            <person name="Ohm R."/>
            <person name="Pangilinan J."/>
            <person name="Park H.-J."/>
            <person name="Ramirez L."/>
            <person name="Alfaro M."/>
            <person name="Sun H."/>
            <person name="Tritt A."/>
            <person name="Yoshinaga Y."/>
            <person name="Zwiers L.-H."/>
            <person name="Turgeon B."/>
            <person name="Goodwin S."/>
            <person name="Spatafora J."/>
            <person name="Crous P."/>
            <person name="Grigoriev I."/>
        </authorList>
    </citation>
    <scope>NUCLEOTIDE SEQUENCE</scope>
    <source>
        <strain evidence="5">CBS 480.64</strain>
    </source>
</reference>
<dbReference type="InterPro" id="IPR012340">
    <property type="entry name" value="NA-bd_OB-fold"/>
</dbReference>
<dbReference type="GO" id="GO:0000176">
    <property type="term" value="C:nuclear exosome (RNase complex)"/>
    <property type="evidence" value="ECO:0007669"/>
    <property type="project" value="TreeGrafter"/>
</dbReference>
<accession>A0A6A7C8Q5</accession>
<keyword evidence="3" id="KW-0271">Exosome</keyword>
<evidence type="ECO:0000256" key="3">
    <source>
        <dbReference type="ARBA" id="ARBA00022835"/>
    </source>
</evidence>
<feature type="domain" description="Exosome complex component CSL4 C-terminal" evidence="4">
    <location>
        <begin position="66"/>
        <end position="105"/>
    </location>
</feature>
<dbReference type="PANTHER" id="PTHR12686:SF8">
    <property type="entry name" value="EXOSOME COMPLEX COMPONENT CSL4"/>
    <property type="match status" value="1"/>
</dbReference>
<comment type="subcellular location">
    <subcellularLocation>
        <location evidence="1">Nucleus</location>
        <location evidence="1">Nucleolus</location>
    </subcellularLocation>
</comment>
<dbReference type="Proteomes" id="UP000799421">
    <property type="component" value="Unassembled WGS sequence"/>
</dbReference>
<dbReference type="PANTHER" id="PTHR12686">
    <property type="entry name" value="3'-5' EXORIBONUCLEASE CSL4-RELATED"/>
    <property type="match status" value="1"/>
</dbReference>
<dbReference type="Gene3D" id="2.40.50.140">
    <property type="entry name" value="Nucleic acid-binding proteins"/>
    <property type="match status" value="1"/>
</dbReference>
<dbReference type="AlphaFoldDB" id="A0A6A7C8Q5"/>
<dbReference type="EMBL" id="MU005960">
    <property type="protein sequence ID" value="KAF2863622.1"/>
    <property type="molecule type" value="Genomic_DNA"/>
</dbReference>
<dbReference type="OrthoDB" id="440760at2759"/>
<evidence type="ECO:0000256" key="2">
    <source>
        <dbReference type="ARBA" id="ARBA00022490"/>
    </source>
</evidence>
<dbReference type="SUPFAM" id="SSF50249">
    <property type="entry name" value="Nucleic acid-binding proteins"/>
    <property type="match status" value="1"/>
</dbReference>
<keyword evidence="6" id="KW-1185">Reference proteome</keyword>
<dbReference type="InterPro" id="IPR019495">
    <property type="entry name" value="EXOSC1_C"/>
</dbReference>
<evidence type="ECO:0000313" key="5">
    <source>
        <dbReference type="EMBL" id="KAF2863622.1"/>
    </source>
</evidence>